<evidence type="ECO:0000256" key="1">
    <source>
        <dbReference type="ARBA" id="ARBA00023125"/>
    </source>
</evidence>
<dbReference type="GO" id="GO:0000160">
    <property type="term" value="P:phosphorelay signal transduction system"/>
    <property type="evidence" value="ECO:0007669"/>
    <property type="project" value="InterPro"/>
</dbReference>
<proteinExistence type="predicted"/>
<evidence type="ECO:0000313" key="5">
    <source>
        <dbReference type="Proteomes" id="UP000293342"/>
    </source>
</evidence>
<dbReference type="Gene3D" id="1.10.10.10">
    <property type="entry name" value="Winged helix-like DNA-binding domain superfamily/Winged helix DNA-binding domain"/>
    <property type="match status" value="1"/>
</dbReference>
<keyword evidence="1 2" id="KW-0238">DNA-binding</keyword>
<dbReference type="GO" id="GO:0016787">
    <property type="term" value="F:hydrolase activity"/>
    <property type="evidence" value="ECO:0007669"/>
    <property type="project" value="UniProtKB-KW"/>
</dbReference>
<dbReference type="PROSITE" id="PS51755">
    <property type="entry name" value="OMPR_PHOB"/>
    <property type="match status" value="1"/>
</dbReference>
<dbReference type="InterPro" id="IPR001867">
    <property type="entry name" value="OmpR/PhoB-type_DNA-bd"/>
</dbReference>
<dbReference type="InterPro" id="IPR050471">
    <property type="entry name" value="AB_hydrolase"/>
</dbReference>
<dbReference type="OrthoDB" id="27092at2"/>
<dbReference type="Gene3D" id="3.40.50.1820">
    <property type="entry name" value="alpha/beta hydrolase"/>
    <property type="match status" value="1"/>
</dbReference>
<dbReference type="PANTHER" id="PTHR43433:SF5">
    <property type="entry name" value="AB HYDROLASE-1 DOMAIN-CONTAINING PROTEIN"/>
    <property type="match status" value="1"/>
</dbReference>
<reference evidence="4 5" key="1">
    <citation type="submission" date="2019-02" db="EMBL/GenBank/DDBJ databases">
        <title>Kribbella capetownensis sp. nov. and Kribbella speibonae sp. nov., isolated from soil.</title>
        <authorList>
            <person name="Curtis S.M."/>
            <person name="Norton I."/>
            <person name="Everest G.J."/>
            <person name="Meyers P.R."/>
        </authorList>
    </citation>
    <scope>NUCLEOTIDE SEQUENCE [LARGE SCALE GENOMIC DNA]</scope>
    <source>
        <strain evidence="4 5">YM53</strain>
    </source>
</reference>
<accession>A0A4R0JS16</accession>
<gene>
    <name evidence="4" type="ORF">E0H75_17845</name>
</gene>
<dbReference type="Pfam" id="PF00561">
    <property type="entry name" value="Abhydrolase_1"/>
    <property type="match status" value="1"/>
</dbReference>
<dbReference type="InterPro" id="IPR000073">
    <property type="entry name" value="AB_hydrolase_1"/>
</dbReference>
<dbReference type="RefSeq" id="WP_131514648.1">
    <property type="nucleotide sequence ID" value="NZ_SJKD01000003.1"/>
</dbReference>
<name>A0A4R0JS16_9ACTN</name>
<dbReference type="InterPro" id="IPR029058">
    <property type="entry name" value="AB_hydrolase_fold"/>
</dbReference>
<dbReference type="SUPFAM" id="SSF53474">
    <property type="entry name" value="alpha/beta-Hydrolases"/>
    <property type="match status" value="1"/>
</dbReference>
<dbReference type="EMBL" id="SJKD01000003">
    <property type="protein sequence ID" value="TCC50141.1"/>
    <property type="molecule type" value="Genomic_DNA"/>
</dbReference>
<evidence type="ECO:0000259" key="3">
    <source>
        <dbReference type="PROSITE" id="PS51755"/>
    </source>
</evidence>
<organism evidence="4 5">
    <name type="scientific">Kribbella capetownensis</name>
    <dbReference type="NCBI Taxonomy" id="1572659"/>
    <lineage>
        <taxon>Bacteria</taxon>
        <taxon>Bacillati</taxon>
        <taxon>Actinomycetota</taxon>
        <taxon>Actinomycetes</taxon>
        <taxon>Propionibacteriales</taxon>
        <taxon>Kribbellaceae</taxon>
        <taxon>Kribbella</taxon>
    </lineage>
</organism>
<dbReference type="SUPFAM" id="SSF46894">
    <property type="entry name" value="C-terminal effector domain of the bipartite response regulators"/>
    <property type="match status" value="1"/>
</dbReference>
<dbReference type="CDD" id="cd00383">
    <property type="entry name" value="trans_reg_C"/>
    <property type="match status" value="1"/>
</dbReference>
<dbReference type="Proteomes" id="UP000293342">
    <property type="component" value="Unassembled WGS sequence"/>
</dbReference>
<dbReference type="GO" id="GO:0006355">
    <property type="term" value="P:regulation of DNA-templated transcription"/>
    <property type="evidence" value="ECO:0007669"/>
    <property type="project" value="InterPro"/>
</dbReference>
<dbReference type="PANTHER" id="PTHR43433">
    <property type="entry name" value="HYDROLASE, ALPHA/BETA FOLD FAMILY PROTEIN"/>
    <property type="match status" value="1"/>
</dbReference>
<dbReference type="InterPro" id="IPR016032">
    <property type="entry name" value="Sig_transdc_resp-reg_C-effctor"/>
</dbReference>
<comment type="caution">
    <text evidence="4">The sequence shown here is derived from an EMBL/GenBank/DDBJ whole genome shotgun (WGS) entry which is preliminary data.</text>
</comment>
<protein>
    <submittedName>
        <fullName evidence="4">Alpha/beta fold hydrolase</fullName>
    </submittedName>
</protein>
<feature type="domain" description="OmpR/PhoB-type" evidence="3">
    <location>
        <begin position="1"/>
        <end position="97"/>
    </location>
</feature>
<dbReference type="AlphaFoldDB" id="A0A4R0JS16"/>
<evidence type="ECO:0000256" key="2">
    <source>
        <dbReference type="PROSITE-ProRule" id="PRU01091"/>
    </source>
</evidence>
<keyword evidence="5" id="KW-1185">Reference proteome</keyword>
<dbReference type="GO" id="GO:0003677">
    <property type="term" value="F:DNA binding"/>
    <property type="evidence" value="ECO:0007669"/>
    <property type="project" value="UniProtKB-UniRule"/>
</dbReference>
<keyword evidence="4" id="KW-0378">Hydrolase</keyword>
<evidence type="ECO:0000313" key="4">
    <source>
        <dbReference type="EMBL" id="TCC50141.1"/>
    </source>
</evidence>
<dbReference type="SMART" id="SM00862">
    <property type="entry name" value="Trans_reg_C"/>
    <property type="match status" value="1"/>
</dbReference>
<sequence length="393" mass="44066">MYRFRDCEVDPRGFVLRRGGDQVRVERQVFGVLVHLIEHRDRVVPKVELLDAVWGNRFVSESALTSRLKDARRAVGDDGHRQEVIATVHGVGYRFVAAVEVMGDPGLPPVPAARMVQEIHYCDSPDGVRLAFAVCGEGPPLVKAANWLTHLDHEWSSVIWRHWIQWLAGAHYLVRYDERGSGLSDWDVSEFGLDAWVEDLEVVADSAGVDRFPLLGVSQGGAVAIEYAVRHPDRVSRLVLVGAYSRGRLARATSDEERQEASLDLALGRVSWRRDDATFRQVFASQFLPDAPRETWDAFNELQRATTSVENVVRFLDAFAHIDVSAVAPNVRCPTLIVHARRDIRVPESQAHELAKLIPGSRLVFLDSGNHIITEHEAAWPVLVSEVNRFLAN</sequence>
<dbReference type="PRINTS" id="PR00111">
    <property type="entry name" value="ABHYDROLASE"/>
</dbReference>
<dbReference type="InterPro" id="IPR036388">
    <property type="entry name" value="WH-like_DNA-bd_sf"/>
</dbReference>
<dbReference type="Pfam" id="PF00486">
    <property type="entry name" value="Trans_reg_C"/>
    <property type="match status" value="1"/>
</dbReference>
<feature type="DNA-binding region" description="OmpR/PhoB-type" evidence="2">
    <location>
        <begin position="1"/>
        <end position="97"/>
    </location>
</feature>